<evidence type="ECO:0000313" key="2">
    <source>
        <dbReference type="Proteomes" id="UP000054874"/>
    </source>
</evidence>
<name>A0A0V8QAU4_9FIRM</name>
<comment type="caution">
    <text evidence="1">The sequence shown here is derived from an EMBL/GenBank/DDBJ whole genome shotgun (WGS) entry which is preliminary data.</text>
</comment>
<keyword evidence="2" id="KW-1185">Reference proteome</keyword>
<dbReference type="AlphaFoldDB" id="A0A0V8QAU4"/>
<protein>
    <submittedName>
        <fullName evidence="1">Uncharacterized protein</fullName>
    </submittedName>
</protein>
<reference evidence="1 2" key="1">
    <citation type="submission" date="2015-11" db="EMBL/GenBank/DDBJ databases">
        <title>Butyribacter intestini gen. nov., sp. nov., a butyric acid-producing bacterium of the family Lachnospiraceae isolated from the human faeces.</title>
        <authorList>
            <person name="Zou Y."/>
            <person name="Xue W."/>
            <person name="Luo G."/>
            <person name="Lv M."/>
        </authorList>
    </citation>
    <scope>NUCLEOTIDE SEQUENCE [LARGE SCALE GENOMIC DNA]</scope>
    <source>
        <strain evidence="1 2">ACET-33324</strain>
    </source>
</reference>
<organism evidence="1 2">
    <name type="scientific">Acetivibrio ethanolgignens</name>
    <dbReference type="NCBI Taxonomy" id="290052"/>
    <lineage>
        <taxon>Bacteria</taxon>
        <taxon>Bacillati</taxon>
        <taxon>Bacillota</taxon>
        <taxon>Clostridia</taxon>
        <taxon>Eubacteriales</taxon>
        <taxon>Oscillospiraceae</taxon>
        <taxon>Acetivibrio</taxon>
    </lineage>
</organism>
<evidence type="ECO:0000313" key="1">
    <source>
        <dbReference type="EMBL" id="KSV57707.1"/>
    </source>
</evidence>
<dbReference type="OrthoDB" id="287363at2"/>
<dbReference type="EMBL" id="LNAM01000204">
    <property type="protein sequence ID" value="KSV57707.1"/>
    <property type="molecule type" value="Genomic_DNA"/>
</dbReference>
<proteinExistence type="predicted"/>
<gene>
    <name evidence="1" type="ORF">ASU35_15475</name>
</gene>
<accession>A0A0V8QAU4</accession>
<sequence length="187" mass="22100">MYQAGISIREITRRFQINRQTTRKYLSGDPMILCRSNKRSNLDQHKDFIIKCLTEGKTQSETARLVMDLGCDCGEGNVRQYIHTIVIQHKIEVNKYVSSSHGTAKAKKTDYITRKGIFQYLWLHGELTSEHYEFLWNKYSVLQEIEKCIREFREIFQTKRMPLLYLFIERYKNSSIKELASFANGLE</sequence>
<dbReference type="Proteomes" id="UP000054874">
    <property type="component" value="Unassembled WGS sequence"/>
</dbReference>